<dbReference type="AlphaFoldDB" id="A0A345ZT53"/>
<keyword evidence="1" id="KW-0732">Signal</keyword>
<evidence type="ECO:0000256" key="1">
    <source>
        <dbReference type="SAM" id="SignalP"/>
    </source>
</evidence>
<feature type="signal peptide" evidence="1">
    <location>
        <begin position="1"/>
        <end position="23"/>
    </location>
</feature>
<dbReference type="EMBL" id="CP031417">
    <property type="protein sequence ID" value="AXK80100.1"/>
    <property type="molecule type" value="Genomic_DNA"/>
</dbReference>
<proteinExistence type="predicted"/>
<dbReference type="KEGG" id="ptaw:DW352_05960"/>
<accession>A0A345ZT53</accession>
<evidence type="ECO:0000313" key="2">
    <source>
        <dbReference type="EMBL" id="AXK80100.1"/>
    </source>
</evidence>
<organism evidence="2 3">
    <name type="scientific">Pseudolabrys taiwanensis</name>
    <dbReference type="NCBI Taxonomy" id="331696"/>
    <lineage>
        <taxon>Bacteria</taxon>
        <taxon>Pseudomonadati</taxon>
        <taxon>Pseudomonadota</taxon>
        <taxon>Alphaproteobacteria</taxon>
        <taxon>Hyphomicrobiales</taxon>
        <taxon>Xanthobacteraceae</taxon>
        <taxon>Pseudolabrys</taxon>
    </lineage>
</organism>
<dbReference type="Proteomes" id="UP000254889">
    <property type="component" value="Chromosome"/>
</dbReference>
<sequence>MSKPWLRNLVIVSATLFSFSAFAHDSWINRGGFKNAAGEWCCGDYDCKSYSQIRSNAQGWMIDGELVPYDEAMPVSPPDGQLTICRRPDGSRRCVFGLKPGL</sequence>
<feature type="chain" id="PRO_5016781934" evidence="1">
    <location>
        <begin position="24"/>
        <end position="102"/>
    </location>
</feature>
<gene>
    <name evidence="2" type="ORF">DW352_05960</name>
</gene>
<evidence type="ECO:0000313" key="3">
    <source>
        <dbReference type="Proteomes" id="UP000254889"/>
    </source>
</evidence>
<reference evidence="2 3" key="1">
    <citation type="submission" date="2018-07" db="EMBL/GenBank/DDBJ databases">
        <authorList>
            <person name="Quirk P.G."/>
            <person name="Krulwich T.A."/>
        </authorList>
    </citation>
    <scope>NUCLEOTIDE SEQUENCE [LARGE SCALE GENOMIC DNA]</scope>
    <source>
        <strain evidence="2 3">CC-BB4</strain>
    </source>
</reference>
<dbReference type="RefSeq" id="WP_115689429.1">
    <property type="nucleotide sequence ID" value="NZ_CP031417.1"/>
</dbReference>
<dbReference type="OrthoDB" id="8420641at2"/>
<name>A0A345ZT53_9HYPH</name>
<keyword evidence="3" id="KW-1185">Reference proteome</keyword>
<protein>
    <submittedName>
        <fullName evidence="2">Uncharacterized protein</fullName>
    </submittedName>
</protein>